<proteinExistence type="predicted"/>
<evidence type="ECO:0000313" key="3">
    <source>
        <dbReference type="Proteomes" id="UP001307889"/>
    </source>
</evidence>
<evidence type="ECO:0000313" key="2">
    <source>
        <dbReference type="EMBL" id="BET02320.1"/>
    </source>
</evidence>
<feature type="region of interest" description="Disordered" evidence="1">
    <location>
        <begin position="1"/>
        <end position="48"/>
    </location>
</feature>
<reference evidence="2 3" key="1">
    <citation type="submission" date="2023-09" db="EMBL/GenBank/DDBJ databases">
        <title>Nesidiocoris tenuis whole genome shotgun sequence.</title>
        <authorList>
            <person name="Shibata T."/>
            <person name="Shimoda M."/>
            <person name="Kobayashi T."/>
            <person name="Uehara T."/>
        </authorList>
    </citation>
    <scope>NUCLEOTIDE SEQUENCE [LARGE SCALE GENOMIC DNA]</scope>
    <source>
        <strain evidence="2 3">Japan</strain>
    </source>
</reference>
<gene>
    <name evidence="2" type="ORF">NTJ_15138</name>
</gene>
<name>A0ABN7BEP1_9HEMI</name>
<sequence>MVSTWAITDCQRRQNGTEPIDHEATTDKNRRKLAFTNPVGSRTPKNRPSIKFFTPATKFYSPTVLVQSKDGKRYEMWMTVLPEPIEDVFGISARKLPG</sequence>
<accession>A0ABN7BEP1</accession>
<evidence type="ECO:0000256" key="1">
    <source>
        <dbReference type="SAM" id="MobiDB-lite"/>
    </source>
</evidence>
<protein>
    <submittedName>
        <fullName evidence="2">Uncharacterized protein</fullName>
    </submittedName>
</protein>
<feature type="compositionally biased region" description="Basic and acidic residues" evidence="1">
    <location>
        <begin position="19"/>
        <end position="28"/>
    </location>
</feature>
<keyword evidence="3" id="KW-1185">Reference proteome</keyword>
<dbReference type="Proteomes" id="UP001307889">
    <property type="component" value="Chromosome 14"/>
</dbReference>
<dbReference type="EMBL" id="AP028922">
    <property type="protein sequence ID" value="BET02320.1"/>
    <property type="molecule type" value="Genomic_DNA"/>
</dbReference>
<organism evidence="2 3">
    <name type="scientific">Nesidiocoris tenuis</name>
    <dbReference type="NCBI Taxonomy" id="355587"/>
    <lineage>
        <taxon>Eukaryota</taxon>
        <taxon>Metazoa</taxon>
        <taxon>Ecdysozoa</taxon>
        <taxon>Arthropoda</taxon>
        <taxon>Hexapoda</taxon>
        <taxon>Insecta</taxon>
        <taxon>Pterygota</taxon>
        <taxon>Neoptera</taxon>
        <taxon>Paraneoptera</taxon>
        <taxon>Hemiptera</taxon>
        <taxon>Heteroptera</taxon>
        <taxon>Panheteroptera</taxon>
        <taxon>Cimicomorpha</taxon>
        <taxon>Miridae</taxon>
        <taxon>Dicyphina</taxon>
        <taxon>Nesidiocoris</taxon>
    </lineage>
</organism>